<dbReference type="PANTHER" id="PTHR21013">
    <property type="entry name" value="ATP SYNTHASE MITOCHONDRIAL F1 COMPLEX ASSEMBLY FACTOR 2/ATP12 PROTEIN, MITOCHONDRIAL PRECURSOR"/>
    <property type="match status" value="1"/>
</dbReference>
<dbReference type="EMBL" id="AUND01000023">
    <property type="protein sequence ID" value="KEO52765.1"/>
    <property type="molecule type" value="Genomic_DNA"/>
</dbReference>
<evidence type="ECO:0000313" key="5">
    <source>
        <dbReference type="Proteomes" id="UP000027432"/>
    </source>
</evidence>
<gene>
    <name evidence="4" type="ORF">TP2_07440</name>
</gene>
<dbReference type="InterPro" id="IPR023335">
    <property type="entry name" value="ATP12_ortho_dom_sf"/>
</dbReference>
<dbReference type="PANTHER" id="PTHR21013:SF10">
    <property type="entry name" value="ATP SYNTHASE MITOCHONDRIAL F1 COMPLEX ASSEMBLY FACTOR 2"/>
    <property type="match status" value="1"/>
</dbReference>
<comment type="caution">
    <text evidence="4">The sequence shown here is derived from an EMBL/GenBank/DDBJ whole genome shotgun (WGS) entry which is preliminary data.</text>
</comment>
<dbReference type="InterPro" id="IPR042272">
    <property type="entry name" value="ATP12_ATP_synth-F1-assembly_N"/>
</dbReference>
<keyword evidence="2" id="KW-0809">Transit peptide</keyword>
<dbReference type="Proteomes" id="UP000027432">
    <property type="component" value="Unassembled WGS sequence"/>
</dbReference>
<proteinExistence type="inferred from homology"/>
<evidence type="ECO:0000313" key="4">
    <source>
        <dbReference type="EMBL" id="KEO52765.1"/>
    </source>
</evidence>
<dbReference type="RefSeq" id="WP_038076930.1">
    <property type="nucleotide sequence ID" value="NZ_AUND01000023.1"/>
</dbReference>
<evidence type="ECO:0000256" key="1">
    <source>
        <dbReference type="ARBA" id="ARBA00008231"/>
    </source>
</evidence>
<organism evidence="4 5">
    <name type="scientific">Thioclava pacifica DSM 10166</name>
    <dbReference type="NCBI Taxonomy" id="1353537"/>
    <lineage>
        <taxon>Bacteria</taxon>
        <taxon>Pseudomonadati</taxon>
        <taxon>Pseudomonadota</taxon>
        <taxon>Alphaproteobacteria</taxon>
        <taxon>Rhodobacterales</taxon>
        <taxon>Paracoccaceae</taxon>
        <taxon>Thioclava</taxon>
    </lineage>
</organism>
<dbReference type="InterPro" id="IPR011419">
    <property type="entry name" value="ATP12_ATP_synth-F1-assembly"/>
</dbReference>
<keyword evidence="3" id="KW-0143">Chaperone</keyword>
<dbReference type="eggNOG" id="COG5387">
    <property type="taxonomic scope" value="Bacteria"/>
</dbReference>
<keyword evidence="5" id="KW-1185">Reference proteome</keyword>
<dbReference type="OrthoDB" id="9797825at2"/>
<dbReference type="AlphaFoldDB" id="A0A074JAA2"/>
<dbReference type="STRING" id="1353537.TP2_07440"/>
<reference evidence="4 5" key="1">
    <citation type="submission" date="2013-07" db="EMBL/GenBank/DDBJ databases">
        <title>Thioclava pacifica DSM 10166 Genome Sequencing.</title>
        <authorList>
            <person name="Lai Q."/>
            <person name="Shao Z."/>
        </authorList>
    </citation>
    <scope>NUCLEOTIDE SEQUENCE [LARGE SCALE GENOMIC DNA]</scope>
    <source>
        <strain evidence="4 5">DSM 10166</strain>
    </source>
</reference>
<protein>
    <recommendedName>
        <fullName evidence="6">ATPase</fullName>
    </recommendedName>
</protein>
<name>A0A074JAA2_9RHOB</name>
<comment type="similarity">
    <text evidence="1">Belongs to the ATP12 family.</text>
</comment>
<dbReference type="Pfam" id="PF07542">
    <property type="entry name" value="ATP12"/>
    <property type="match status" value="1"/>
</dbReference>
<evidence type="ECO:0000256" key="2">
    <source>
        <dbReference type="ARBA" id="ARBA00022946"/>
    </source>
</evidence>
<accession>A0A074JAA2</accession>
<sequence>MSEWAAKRFWKETSVTEAEGGFGVALDGRAVKTPAKAPLVVPTRALAEAIAAEWDAQEDKIAPHTMPVTRSANAAIDKVTHQHDEVVTHVAEYGETDLLCYRADKPAELVALQAEKWDPLLDWAAQTYGLRLTVTAGVLPVAQSQDALARLRAEVAACDPFALAALHDLVGITGSLVLGLAVARGRLTALEAWELSRLDEDWQIAQWGEDEEAAEIASLKREALCDAGRIWELAQR</sequence>
<dbReference type="GO" id="GO:0043461">
    <property type="term" value="P:proton-transporting ATP synthase complex assembly"/>
    <property type="evidence" value="ECO:0007669"/>
    <property type="project" value="InterPro"/>
</dbReference>
<dbReference type="SUPFAM" id="SSF160909">
    <property type="entry name" value="ATP12-like"/>
    <property type="match status" value="1"/>
</dbReference>
<dbReference type="Gene3D" id="3.30.2180.10">
    <property type="entry name" value="ATP12-like"/>
    <property type="match status" value="1"/>
</dbReference>
<evidence type="ECO:0000256" key="3">
    <source>
        <dbReference type="ARBA" id="ARBA00023186"/>
    </source>
</evidence>
<dbReference type="Gene3D" id="1.10.3580.10">
    <property type="entry name" value="ATP12 ATPase"/>
    <property type="match status" value="1"/>
</dbReference>
<evidence type="ECO:0008006" key="6">
    <source>
        <dbReference type="Google" id="ProtNLM"/>
    </source>
</evidence>